<keyword evidence="3" id="KW-1185">Reference proteome</keyword>
<feature type="domain" description="Glyoxalase-related protein" evidence="1">
    <location>
        <begin position="1"/>
        <end position="143"/>
    </location>
</feature>
<name>A0A9X3UIP9_9HYPH</name>
<gene>
    <name evidence="2" type="ORF">OQ273_10265</name>
</gene>
<dbReference type="EMBL" id="JAPJZI010000001">
    <property type="protein sequence ID" value="MDA5398955.1"/>
    <property type="molecule type" value="Genomic_DNA"/>
</dbReference>
<dbReference type="RefSeq" id="WP_267990401.1">
    <property type="nucleotide sequence ID" value="NZ_JAPJZI010000001.1"/>
</dbReference>
<dbReference type="Pfam" id="PF20066">
    <property type="entry name" value="Glyoxalase_8"/>
    <property type="match status" value="1"/>
</dbReference>
<evidence type="ECO:0000313" key="2">
    <source>
        <dbReference type="EMBL" id="MDA5398955.1"/>
    </source>
</evidence>
<dbReference type="Proteomes" id="UP001151234">
    <property type="component" value="Unassembled WGS sequence"/>
</dbReference>
<evidence type="ECO:0000259" key="1">
    <source>
        <dbReference type="Pfam" id="PF20066"/>
    </source>
</evidence>
<evidence type="ECO:0000313" key="3">
    <source>
        <dbReference type="Proteomes" id="UP001151234"/>
    </source>
</evidence>
<dbReference type="InterPro" id="IPR045517">
    <property type="entry name" value="Glyoxalase_8"/>
</dbReference>
<accession>A0A9X3UIP9</accession>
<sequence>MTDSLPTIETLKDQARRLRKLLEKNGRSMGHSQALEAIAHQYGYKDWNTISARSSNAGPATPVYVGEAVTGTYLGQRFTGRVIGTRVLSAHDRFRVTLHFDSPVDVVSFDSFSAYRQRVTAVIDSRGTTPQKTSNGKPHLQLDL</sequence>
<organism evidence="2 3">
    <name type="scientific">Hoeflea prorocentri</name>
    <dbReference type="NCBI Taxonomy" id="1922333"/>
    <lineage>
        <taxon>Bacteria</taxon>
        <taxon>Pseudomonadati</taxon>
        <taxon>Pseudomonadota</taxon>
        <taxon>Alphaproteobacteria</taxon>
        <taxon>Hyphomicrobiales</taxon>
        <taxon>Rhizobiaceae</taxon>
        <taxon>Hoeflea</taxon>
    </lineage>
</organism>
<reference evidence="2" key="1">
    <citation type="submission" date="2022-11" db="EMBL/GenBank/DDBJ databases">
        <title>Draft genome sequence of Hoeflea poritis E7-10 and Hoeflea prorocentri PM5-8, separated from scleractinian coral Porites lutea and marine dinoflagellate.</title>
        <authorList>
            <person name="Zhang G."/>
            <person name="Wei Q."/>
            <person name="Cai L."/>
        </authorList>
    </citation>
    <scope>NUCLEOTIDE SEQUENCE</scope>
    <source>
        <strain evidence="2">PM5-8</strain>
    </source>
</reference>
<proteinExistence type="predicted"/>
<comment type="caution">
    <text evidence="2">The sequence shown here is derived from an EMBL/GenBank/DDBJ whole genome shotgun (WGS) entry which is preliminary data.</text>
</comment>
<dbReference type="AlphaFoldDB" id="A0A9X3UIP9"/>
<protein>
    <submittedName>
        <fullName evidence="2">Glyoxalase superfamily protein</fullName>
    </submittedName>
</protein>